<dbReference type="Proteomes" id="UP000002030">
    <property type="component" value="Chromosome"/>
</dbReference>
<dbReference type="RefSeq" id="WP_012868834.1">
    <property type="nucleotide sequence ID" value="NC_013522.1"/>
</dbReference>
<keyword evidence="2" id="KW-1185">Reference proteome</keyword>
<dbReference type="AlphaFoldDB" id="D1B7R5"/>
<evidence type="ECO:0008006" key="3">
    <source>
        <dbReference type="Google" id="ProtNLM"/>
    </source>
</evidence>
<gene>
    <name evidence="1" type="ordered locus">Taci_0078</name>
</gene>
<name>D1B7R5_THEAS</name>
<dbReference type="STRING" id="525903.Taci_0078"/>
<protein>
    <recommendedName>
        <fullName evidence="3">Ethanolamine utilization protein</fullName>
    </recommendedName>
</protein>
<dbReference type="EnsemblBacteria" id="ACZ18318">
    <property type="protein sequence ID" value="ACZ18318"/>
    <property type="gene ID" value="Taci_0078"/>
</dbReference>
<reference evidence="1 2" key="1">
    <citation type="journal article" date="2009" name="Stand. Genomic Sci.">
        <title>Complete genome sequence of Thermanaerovibrio acidaminovorans type strain (Su883).</title>
        <authorList>
            <person name="Chovatia M."/>
            <person name="Sikorski J."/>
            <person name="Schroder M."/>
            <person name="Lapidus A."/>
            <person name="Nolan M."/>
            <person name="Tice H."/>
            <person name="Glavina Del Rio T."/>
            <person name="Copeland A."/>
            <person name="Cheng J.F."/>
            <person name="Lucas S."/>
            <person name="Chen F."/>
            <person name="Bruce D."/>
            <person name="Goodwin L."/>
            <person name="Pitluck S."/>
            <person name="Ivanova N."/>
            <person name="Mavromatis K."/>
            <person name="Ovchinnikova G."/>
            <person name="Pati A."/>
            <person name="Chen A."/>
            <person name="Palaniappan K."/>
            <person name="Land M."/>
            <person name="Hauser L."/>
            <person name="Chang Y.J."/>
            <person name="Jeffries C.D."/>
            <person name="Chain P."/>
            <person name="Saunders E."/>
            <person name="Detter J.C."/>
            <person name="Brettin T."/>
            <person name="Rohde M."/>
            <person name="Goker M."/>
            <person name="Spring S."/>
            <person name="Bristow J."/>
            <person name="Markowitz V."/>
            <person name="Hugenholtz P."/>
            <person name="Kyrpides N.C."/>
            <person name="Klenk H.P."/>
            <person name="Eisen J.A."/>
        </authorList>
    </citation>
    <scope>NUCLEOTIDE SEQUENCE [LARGE SCALE GENOMIC DNA]</scope>
    <source>
        <strain evidence="2">ATCC 49978 / DSM 6589 / Su883</strain>
    </source>
</reference>
<accession>D1B7R5</accession>
<dbReference type="HOGENOM" id="CLU_1244841_0_0_0"/>
<organism evidence="1 2">
    <name type="scientific">Thermanaerovibrio acidaminovorans (strain ATCC 49978 / DSM 6589 / Su883)</name>
    <name type="common">Selenomonas acidaminovorans</name>
    <dbReference type="NCBI Taxonomy" id="525903"/>
    <lineage>
        <taxon>Bacteria</taxon>
        <taxon>Thermotogati</taxon>
        <taxon>Synergistota</taxon>
        <taxon>Synergistia</taxon>
        <taxon>Synergistales</taxon>
        <taxon>Synergistaceae</taxon>
        <taxon>Thermanaerovibrio</taxon>
    </lineage>
</organism>
<dbReference type="KEGG" id="tai:Taci_0078"/>
<evidence type="ECO:0000313" key="1">
    <source>
        <dbReference type="EMBL" id="ACZ18318.1"/>
    </source>
</evidence>
<sequence length="222" mass="23578">MDRSQLVDLVVKELMRRLGPELSSSGGDVLVAGEVSDLPDGYRRSLSLVPCSDCVSPGGFLAVLVPRLSMGQLVMASLGVPQDPVTSLILDGLVSGVPVMVTREALGWMGGLRPGSPLANHYRACLDRLMSFGVRVVGGPEEVATPGECRVAPAEPMEARSPQGSGDVLDLRGIRVVSERDLKDRLTEGVRCILVDPRAIVTPLCGDLLRTRGVELRRGDGV</sequence>
<proteinExistence type="predicted"/>
<evidence type="ECO:0000313" key="2">
    <source>
        <dbReference type="Proteomes" id="UP000002030"/>
    </source>
</evidence>
<dbReference type="EMBL" id="CP001818">
    <property type="protein sequence ID" value="ACZ18318.1"/>
    <property type="molecule type" value="Genomic_DNA"/>
</dbReference>
<dbReference type="OrthoDB" id="6197337at2"/>